<evidence type="ECO:0000313" key="1">
    <source>
        <dbReference type="EMBL" id="GAH54872.1"/>
    </source>
</evidence>
<name>X1GCB5_9ZZZZ</name>
<feature type="non-terminal residue" evidence="1">
    <location>
        <position position="108"/>
    </location>
</feature>
<sequence length="108" mass="12426">MDKEEYQNVSDNFSKIIRGFFITMSTILSHEFGIEFVVCGHAVYLHPTQIKEVRGSTFAMGCKDVLLGIPDVMKEELEKYFEEVESEELKKDITKAFGKILITDKNKK</sequence>
<accession>X1GCB5</accession>
<gene>
    <name evidence="1" type="ORF">S03H2_34330</name>
</gene>
<comment type="caution">
    <text evidence="1">The sequence shown here is derived from an EMBL/GenBank/DDBJ whole genome shotgun (WGS) entry which is preliminary data.</text>
</comment>
<protein>
    <submittedName>
        <fullName evidence="1">Uncharacterized protein</fullName>
    </submittedName>
</protein>
<proteinExistence type="predicted"/>
<dbReference type="EMBL" id="BARU01020942">
    <property type="protein sequence ID" value="GAH54872.1"/>
    <property type="molecule type" value="Genomic_DNA"/>
</dbReference>
<reference evidence="1" key="1">
    <citation type="journal article" date="2014" name="Front. Microbiol.">
        <title>High frequency of phylogenetically diverse reductive dehalogenase-homologous genes in deep subseafloor sedimentary metagenomes.</title>
        <authorList>
            <person name="Kawai M."/>
            <person name="Futagami T."/>
            <person name="Toyoda A."/>
            <person name="Takaki Y."/>
            <person name="Nishi S."/>
            <person name="Hori S."/>
            <person name="Arai W."/>
            <person name="Tsubouchi T."/>
            <person name="Morono Y."/>
            <person name="Uchiyama I."/>
            <person name="Ito T."/>
            <person name="Fujiyama A."/>
            <person name="Inagaki F."/>
            <person name="Takami H."/>
        </authorList>
    </citation>
    <scope>NUCLEOTIDE SEQUENCE</scope>
    <source>
        <strain evidence="1">Expedition CK06-06</strain>
    </source>
</reference>
<organism evidence="1">
    <name type="scientific">marine sediment metagenome</name>
    <dbReference type="NCBI Taxonomy" id="412755"/>
    <lineage>
        <taxon>unclassified sequences</taxon>
        <taxon>metagenomes</taxon>
        <taxon>ecological metagenomes</taxon>
    </lineage>
</organism>
<dbReference type="AlphaFoldDB" id="X1GCB5"/>